<gene>
    <name evidence="1" type="ORF">GCM10007981_15500</name>
</gene>
<reference evidence="1" key="2">
    <citation type="submission" date="2020-09" db="EMBL/GenBank/DDBJ databases">
        <authorList>
            <person name="Sun Q."/>
            <person name="Ohkuma M."/>
        </authorList>
    </citation>
    <scope>NUCLEOTIDE SEQUENCE</scope>
    <source>
        <strain evidence="1">JCM 10088</strain>
    </source>
</reference>
<evidence type="ECO:0000313" key="2">
    <source>
        <dbReference type="Proteomes" id="UP000610960"/>
    </source>
</evidence>
<dbReference type="GO" id="GO:0006974">
    <property type="term" value="P:DNA damage response"/>
    <property type="evidence" value="ECO:0007669"/>
    <property type="project" value="TreeGrafter"/>
</dbReference>
<dbReference type="PANTHER" id="PTHR34387:SF1">
    <property type="entry name" value="PERIPLASMIC IMMUNOGENIC PROTEIN"/>
    <property type="match status" value="1"/>
</dbReference>
<dbReference type="InterPro" id="IPR007497">
    <property type="entry name" value="SIMPL/DUF541"/>
</dbReference>
<dbReference type="InterPro" id="IPR052022">
    <property type="entry name" value="26kDa_periplasmic_antigen"/>
</dbReference>
<dbReference type="EMBL" id="BMNL01000003">
    <property type="protein sequence ID" value="GGP21882.1"/>
    <property type="molecule type" value="Genomic_DNA"/>
</dbReference>
<keyword evidence="2" id="KW-1185">Reference proteome</keyword>
<sequence>MTMKWVYLAIMVVAIIGASSAYAIHLIQSNQTQGPSLISPSNGTTIYRSWIANPGGPMATARGPPGPPFTASSDLAILNATEGSMAPSNGTIITVSGEGSIDLQPEGITIYITISNQQPLPTPSQAYDYMESNVNEFISTLNSLGVNYTTTEVSLNPVYEYYNGAQQLEGYSASYGMKITLMNPISQTLVGELLSNASSDGASSISISTYISPYSYQQGEIEAMKAAVQIAMSKIYGIASALGLSSIKIISVQESAVPTYYPAPYPIYATALNTGPSLPINPGSASITATVTITAIAN</sequence>
<name>A0A830GW00_9CREN</name>
<organism evidence="1 2">
    <name type="scientific">Thermocladium modestius</name>
    <dbReference type="NCBI Taxonomy" id="62609"/>
    <lineage>
        <taxon>Archaea</taxon>
        <taxon>Thermoproteota</taxon>
        <taxon>Thermoprotei</taxon>
        <taxon>Thermoproteales</taxon>
        <taxon>Thermoproteaceae</taxon>
        <taxon>Thermocladium</taxon>
    </lineage>
</organism>
<dbReference type="AlphaFoldDB" id="A0A830GW00"/>
<comment type="caution">
    <text evidence="1">The sequence shown here is derived from an EMBL/GenBank/DDBJ whole genome shotgun (WGS) entry which is preliminary data.</text>
</comment>
<dbReference type="PANTHER" id="PTHR34387">
    <property type="entry name" value="SLR1258 PROTEIN"/>
    <property type="match status" value="1"/>
</dbReference>
<dbReference type="Gene3D" id="3.30.110.170">
    <property type="entry name" value="Protein of unknown function (DUF541), domain 1"/>
    <property type="match status" value="1"/>
</dbReference>
<accession>A0A830GW00</accession>
<proteinExistence type="predicted"/>
<reference evidence="1" key="1">
    <citation type="journal article" date="2014" name="Int. J. Syst. Evol. Microbiol.">
        <title>Complete genome sequence of Corynebacterium casei LMG S-19264T (=DSM 44701T), isolated from a smear-ripened cheese.</title>
        <authorList>
            <consortium name="US DOE Joint Genome Institute (JGI-PGF)"/>
            <person name="Walter F."/>
            <person name="Albersmeier A."/>
            <person name="Kalinowski J."/>
            <person name="Ruckert C."/>
        </authorList>
    </citation>
    <scope>NUCLEOTIDE SEQUENCE</scope>
    <source>
        <strain evidence="1">JCM 10088</strain>
    </source>
</reference>
<evidence type="ECO:0008006" key="3">
    <source>
        <dbReference type="Google" id="ProtNLM"/>
    </source>
</evidence>
<dbReference type="Proteomes" id="UP000610960">
    <property type="component" value="Unassembled WGS sequence"/>
</dbReference>
<evidence type="ECO:0000313" key="1">
    <source>
        <dbReference type="EMBL" id="GGP21882.1"/>
    </source>
</evidence>
<dbReference type="Pfam" id="PF04402">
    <property type="entry name" value="SIMPL"/>
    <property type="match status" value="1"/>
</dbReference>
<dbReference type="Gene3D" id="3.30.70.2970">
    <property type="entry name" value="Protein of unknown function (DUF541), domain 2"/>
    <property type="match status" value="1"/>
</dbReference>
<dbReference type="RefSeq" id="WP_188596815.1">
    <property type="nucleotide sequence ID" value="NZ_BMNL01000003.1"/>
</dbReference>
<protein>
    <recommendedName>
        <fullName evidence="3">DUF541 domain-containing protein</fullName>
    </recommendedName>
</protein>